<sequence length="487" mass="54895">MAMAGSVGVKPRPHHSTPRRFLGRMSDIGTIEDASVVLSVPSSVTTDTASPLASPTTVDTSSPIFPIEVFEHIIDECCIGEGEGWYDRESIRDDQETLLACALTCKAWLPRSRFHILRRVAFSDTSQVFKFAHLLDAHPDMANLVQCLNVYEERAYPGRAEYTWHVFAFLMMLTRRMPVLRSLVFEGTDIHNISFDHRSIICISAFPAITSLSLSNAKFASVAHLGRLILSIPALRSLACSEVRFWKRGFDVCDLPPQANRLRLTSITLQDCPNEDVVNLLLATSTGEHFESLDVDLFAAYYGGSRLLRHSGQGLRTLRMYADGESIKDMTQQLSPCDLSHNINLKLSRELIINDTASVPASVWIPKLLRTVATSAMQEVTVNFVKARWMASYSLEWKILPPYILLSEDDCAAIDGALSRSKFARLRKFRLTLDWHVDVEPYMACFPRLLRRGILSIDAGRDSSMFGQPMRYPYYSVRKNDRRGHLK</sequence>
<dbReference type="Proteomes" id="UP000194127">
    <property type="component" value="Unassembled WGS sequence"/>
</dbReference>
<dbReference type="GeneID" id="36322653"/>
<evidence type="ECO:0008006" key="4">
    <source>
        <dbReference type="Google" id="ProtNLM"/>
    </source>
</evidence>
<dbReference type="RefSeq" id="XP_024338686.1">
    <property type="nucleotide sequence ID" value="XM_024477703.1"/>
</dbReference>
<dbReference type="STRING" id="670580.A0A1X6N074"/>
<feature type="region of interest" description="Disordered" evidence="1">
    <location>
        <begin position="1"/>
        <end position="21"/>
    </location>
</feature>
<proteinExistence type="predicted"/>
<dbReference type="AlphaFoldDB" id="A0A1X6N074"/>
<evidence type="ECO:0000313" key="3">
    <source>
        <dbReference type="Proteomes" id="UP000194127"/>
    </source>
</evidence>
<evidence type="ECO:0000313" key="2">
    <source>
        <dbReference type="EMBL" id="OSX61892.1"/>
    </source>
</evidence>
<gene>
    <name evidence="2" type="ORF">POSPLADRAFT_1040225</name>
</gene>
<accession>A0A1X6N074</accession>
<dbReference type="EMBL" id="KZ110598">
    <property type="protein sequence ID" value="OSX61892.1"/>
    <property type="molecule type" value="Genomic_DNA"/>
</dbReference>
<feature type="compositionally biased region" description="Basic residues" evidence="1">
    <location>
        <begin position="11"/>
        <end position="21"/>
    </location>
</feature>
<organism evidence="2 3">
    <name type="scientific">Postia placenta MAD-698-R-SB12</name>
    <dbReference type="NCBI Taxonomy" id="670580"/>
    <lineage>
        <taxon>Eukaryota</taxon>
        <taxon>Fungi</taxon>
        <taxon>Dikarya</taxon>
        <taxon>Basidiomycota</taxon>
        <taxon>Agaricomycotina</taxon>
        <taxon>Agaricomycetes</taxon>
        <taxon>Polyporales</taxon>
        <taxon>Adustoporiaceae</taxon>
        <taxon>Rhodonia</taxon>
    </lineage>
</organism>
<protein>
    <recommendedName>
        <fullName evidence="4">F-box domain-containing protein</fullName>
    </recommendedName>
</protein>
<dbReference type="SUPFAM" id="SSF52047">
    <property type="entry name" value="RNI-like"/>
    <property type="match status" value="1"/>
</dbReference>
<dbReference type="InterPro" id="IPR032675">
    <property type="entry name" value="LRR_dom_sf"/>
</dbReference>
<reference evidence="2 3" key="1">
    <citation type="submission" date="2017-04" db="EMBL/GenBank/DDBJ databases">
        <title>Genome Sequence of the Model Brown-Rot Fungus Postia placenta SB12.</title>
        <authorList>
            <consortium name="DOE Joint Genome Institute"/>
            <person name="Gaskell J."/>
            <person name="Kersten P."/>
            <person name="Larrondo L.F."/>
            <person name="Canessa P."/>
            <person name="Martinez D."/>
            <person name="Hibbett D."/>
            <person name="Schmoll M."/>
            <person name="Kubicek C.P."/>
            <person name="Martinez A.T."/>
            <person name="Yadav J."/>
            <person name="Master E."/>
            <person name="Magnuson J.K."/>
            <person name="James T."/>
            <person name="Yaver D."/>
            <person name="Berka R."/>
            <person name="Labutti K."/>
            <person name="Lipzen A."/>
            <person name="Aerts A."/>
            <person name="Barry K."/>
            <person name="Henrissat B."/>
            <person name="Blanchette R."/>
            <person name="Grigoriev I."/>
            <person name="Cullen D."/>
        </authorList>
    </citation>
    <scope>NUCLEOTIDE SEQUENCE [LARGE SCALE GENOMIC DNA]</scope>
    <source>
        <strain evidence="2 3">MAD-698-R-SB12</strain>
    </source>
</reference>
<dbReference type="Gene3D" id="3.80.10.10">
    <property type="entry name" value="Ribonuclease Inhibitor"/>
    <property type="match status" value="1"/>
</dbReference>
<name>A0A1X6N074_9APHY</name>
<keyword evidence="3" id="KW-1185">Reference proteome</keyword>
<dbReference type="OrthoDB" id="2798901at2759"/>
<evidence type="ECO:0000256" key="1">
    <source>
        <dbReference type="SAM" id="MobiDB-lite"/>
    </source>
</evidence>